<gene>
    <name evidence="2" type="ORF">MPNT_110069</name>
</gene>
<reference evidence="2" key="1">
    <citation type="submission" date="2021-02" db="EMBL/GenBank/DDBJ databases">
        <authorList>
            <person name="Cremers G."/>
            <person name="Picone N."/>
        </authorList>
    </citation>
    <scope>NUCLEOTIDE SEQUENCE</scope>
    <source>
        <strain evidence="2">PQ17</strain>
    </source>
</reference>
<comment type="caution">
    <text evidence="2">The sequence shown here is derived from an EMBL/GenBank/DDBJ whole genome shotgun (WGS) entry which is preliminary data.</text>
</comment>
<dbReference type="EMBL" id="CAJNOB010000003">
    <property type="protein sequence ID" value="CAF0692058.1"/>
    <property type="molecule type" value="Genomic_DNA"/>
</dbReference>
<proteinExistence type="predicted"/>
<dbReference type="SUPFAM" id="SSF55469">
    <property type="entry name" value="FMN-dependent nitroreductase-like"/>
    <property type="match status" value="1"/>
</dbReference>
<feature type="domain" description="Nitroreductase" evidence="1">
    <location>
        <begin position="53"/>
        <end position="143"/>
    </location>
</feature>
<evidence type="ECO:0000313" key="3">
    <source>
        <dbReference type="Proteomes" id="UP000663859"/>
    </source>
</evidence>
<sequence length="160" mass="17902">MPPGLYLWARVPSHLRRLRQELASGFHWEKPARVPEGFPLFLLKEGDFRSRAARASCYQETAADGAFCLILFGRLEAAIYKGGISGYAQLHWEAGFLGQWLYLEAEASGVAGTGIGCFFDSEPLAWFGLQGGRWQVIYHFSIGSALPDPRIMSWDPYLQS</sequence>
<dbReference type="PANTHER" id="PTHR42741:SF3">
    <property type="entry name" value="NITROREDUCTASE FAMILY PROTEIN"/>
    <property type="match status" value="1"/>
</dbReference>
<keyword evidence="3" id="KW-1185">Reference proteome</keyword>
<organism evidence="2 3">
    <name type="scientific">Candidatus Methylacidithermus pantelleriae</name>
    <dbReference type="NCBI Taxonomy" id="2744239"/>
    <lineage>
        <taxon>Bacteria</taxon>
        <taxon>Pseudomonadati</taxon>
        <taxon>Verrucomicrobiota</taxon>
        <taxon>Methylacidiphilae</taxon>
        <taxon>Methylacidiphilales</taxon>
        <taxon>Methylacidiphilaceae</taxon>
        <taxon>Candidatus Methylacidithermus</taxon>
    </lineage>
</organism>
<dbReference type="Gene3D" id="3.40.109.10">
    <property type="entry name" value="NADH Oxidase"/>
    <property type="match status" value="1"/>
</dbReference>
<dbReference type="Pfam" id="PF00881">
    <property type="entry name" value="Nitroreductase"/>
    <property type="match status" value="1"/>
</dbReference>
<dbReference type="PANTHER" id="PTHR42741">
    <property type="entry name" value="NITROREDUCTASE FAMILY PROTEIN"/>
    <property type="match status" value="1"/>
</dbReference>
<dbReference type="AlphaFoldDB" id="A0A8J2BMF9"/>
<dbReference type="GO" id="GO:0016491">
    <property type="term" value="F:oxidoreductase activity"/>
    <property type="evidence" value="ECO:0007669"/>
    <property type="project" value="InterPro"/>
</dbReference>
<evidence type="ECO:0000313" key="2">
    <source>
        <dbReference type="EMBL" id="CAF0692058.1"/>
    </source>
</evidence>
<name>A0A8J2BMF9_9BACT</name>
<dbReference type="Proteomes" id="UP000663859">
    <property type="component" value="Unassembled WGS sequence"/>
</dbReference>
<evidence type="ECO:0000259" key="1">
    <source>
        <dbReference type="Pfam" id="PF00881"/>
    </source>
</evidence>
<dbReference type="InterPro" id="IPR029479">
    <property type="entry name" value="Nitroreductase"/>
</dbReference>
<dbReference type="InterPro" id="IPR000415">
    <property type="entry name" value="Nitroreductase-like"/>
</dbReference>
<protein>
    <recommendedName>
        <fullName evidence="1">Nitroreductase domain-containing protein</fullName>
    </recommendedName>
</protein>
<accession>A0A8J2BMF9</accession>